<dbReference type="Proteomes" id="UP000028007">
    <property type="component" value="Unassembled WGS sequence"/>
</dbReference>
<feature type="signal peptide" evidence="1">
    <location>
        <begin position="1"/>
        <end position="22"/>
    </location>
</feature>
<proteinExistence type="predicted"/>
<feature type="chain" id="PRO_5001761979" description="DUF4369 domain-containing protein" evidence="1">
    <location>
        <begin position="23"/>
        <end position="233"/>
    </location>
</feature>
<sequence length="233" mass="25832">MKATKFLSLLSFFSILSLSTFAQDAIIISPGNFIRGTIQGTDYKTVGMKNDEGTLNQYQAKDIQEFQWNGETYVSKAFVSNSKTDYRFFKLIEHGNINLYTMGGKTSAKTKPKKKIQFSPSIGLGIGSGGYRGFGMGGGISFGGGRRDDDAQARPDRRALIYIASAKTPDTILEITPDGDQSEQNSNYIRTTLSEYMSDDQDLVNRLKDTKKFDAKTIISFVKAYNSVHSTQE</sequence>
<protein>
    <recommendedName>
        <fullName evidence="4">DUF4369 domain-containing protein</fullName>
    </recommendedName>
</protein>
<dbReference type="AlphaFoldDB" id="A0A081PL38"/>
<organism evidence="2 3">
    <name type="scientific">Pedobacter antarcticus 4BY</name>
    <dbReference type="NCBI Taxonomy" id="1358423"/>
    <lineage>
        <taxon>Bacteria</taxon>
        <taxon>Pseudomonadati</taxon>
        <taxon>Bacteroidota</taxon>
        <taxon>Sphingobacteriia</taxon>
        <taxon>Sphingobacteriales</taxon>
        <taxon>Sphingobacteriaceae</taxon>
        <taxon>Pedobacter</taxon>
    </lineage>
</organism>
<accession>A0A081PL38</accession>
<name>A0A081PL38_9SPHI</name>
<comment type="caution">
    <text evidence="2">The sequence shown here is derived from an EMBL/GenBank/DDBJ whole genome shotgun (WGS) entry which is preliminary data.</text>
</comment>
<dbReference type="EMBL" id="JNFF01000017">
    <property type="protein sequence ID" value="KEQ31411.1"/>
    <property type="molecule type" value="Genomic_DNA"/>
</dbReference>
<dbReference type="OrthoDB" id="760148at2"/>
<evidence type="ECO:0000256" key="1">
    <source>
        <dbReference type="SAM" id="SignalP"/>
    </source>
</evidence>
<gene>
    <name evidence="2" type="ORF">N180_07960</name>
</gene>
<evidence type="ECO:0000313" key="2">
    <source>
        <dbReference type="EMBL" id="KEQ31411.1"/>
    </source>
</evidence>
<dbReference type="eggNOG" id="ENOG5033W1B">
    <property type="taxonomic scope" value="Bacteria"/>
</dbReference>
<dbReference type="RefSeq" id="WP_037438199.1">
    <property type="nucleotide sequence ID" value="NZ_JNFF01000017.1"/>
</dbReference>
<evidence type="ECO:0000313" key="3">
    <source>
        <dbReference type="Proteomes" id="UP000028007"/>
    </source>
</evidence>
<reference evidence="2 3" key="1">
    <citation type="journal article" date="1992" name="Int. J. Syst. Bacteriol.">
        <title>Sphingobacterium antarcticus sp. nov. a Psychrotrophic Bacterium from the Soils of Schirmacher Oasis, Antarctica.</title>
        <authorList>
            <person name="Shivaji S."/>
            <person name="Ray M.K."/>
            <person name="Rao N.S."/>
            <person name="Saiserr L."/>
            <person name="Jagannadham M.V."/>
            <person name="Kumar G.S."/>
            <person name="Reddy G."/>
            <person name="Bhargava P.M."/>
        </authorList>
    </citation>
    <scope>NUCLEOTIDE SEQUENCE [LARGE SCALE GENOMIC DNA]</scope>
    <source>
        <strain evidence="2 3">4BY</strain>
    </source>
</reference>
<evidence type="ECO:0008006" key="4">
    <source>
        <dbReference type="Google" id="ProtNLM"/>
    </source>
</evidence>
<keyword evidence="1" id="KW-0732">Signal</keyword>
<keyword evidence="3" id="KW-1185">Reference proteome</keyword>